<dbReference type="GO" id="GO:0003852">
    <property type="term" value="F:2-isopropylmalate synthase activity"/>
    <property type="evidence" value="ECO:0007669"/>
    <property type="project" value="InterPro"/>
</dbReference>
<dbReference type="GO" id="GO:0009098">
    <property type="term" value="P:L-leucine biosynthetic process"/>
    <property type="evidence" value="ECO:0007669"/>
    <property type="project" value="InterPro"/>
</dbReference>
<proteinExistence type="predicted"/>
<sequence length="121" mass="13344">MHYGTEQMPTATVSLKNQETQEVIQEAATGAGSVEAVYNTLERCMEERIHLLDYRIQSNGKGRDALAEVYVTVSIEGKETAGRGVAQDVLEASAKAYVNAVNRHLIFKSNLIEIEKHHAIS</sequence>
<evidence type="ECO:0000313" key="6">
    <source>
        <dbReference type="Proteomes" id="UP000464658"/>
    </source>
</evidence>
<keyword evidence="2" id="KW-0808">Transferase</keyword>
<dbReference type="EMBL" id="AP021906">
    <property type="protein sequence ID" value="BBP91294.1"/>
    <property type="molecule type" value="Genomic_DNA"/>
</dbReference>
<gene>
    <name evidence="5" type="ORF">BsIDN1_49120</name>
</gene>
<dbReference type="FunFam" id="3.30.160.270:FF:000003">
    <property type="entry name" value="2-isopropylmalate synthase"/>
    <property type="match status" value="1"/>
</dbReference>
<protein>
    <recommendedName>
        <fullName evidence="4">2-isopropylmalate synthase LeuA allosteric (dimerisation) domain-containing protein</fullName>
    </recommendedName>
</protein>
<dbReference type="Pfam" id="PF08502">
    <property type="entry name" value="LeuA_dimer"/>
    <property type="match status" value="1"/>
</dbReference>
<dbReference type="AlphaFoldDB" id="A0A5S9MGL5"/>
<evidence type="ECO:0000313" key="5">
    <source>
        <dbReference type="EMBL" id="BBP91294.1"/>
    </source>
</evidence>
<keyword evidence="3" id="KW-0100">Branched-chain amino acid biosynthesis</keyword>
<accession>A0A5S9MGL5</accession>
<keyword evidence="1" id="KW-0028">Amino-acid biosynthesis</keyword>
<dbReference type="Gene3D" id="3.30.160.270">
    <property type="match status" value="1"/>
</dbReference>
<organism evidence="5 6">
    <name type="scientific">Bacillus safensis</name>
    <dbReference type="NCBI Taxonomy" id="561879"/>
    <lineage>
        <taxon>Bacteria</taxon>
        <taxon>Bacillati</taxon>
        <taxon>Bacillota</taxon>
        <taxon>Bacilli</taxon>
        <taxon>Bacillales</taxon>
        <taxon>Bacillaceae</taxon>
        <taxon>Bacillus</taxon>
    </lineage>
</organism>
<dbReference type="InterPro" id="IPR013709">
    <property type="entry name" value="2-isopropylmalate_synth_dimer"/>
</dbReference>
<name>A0A5S9MGL5_BACIA</name>
<feature type="domain" description="2-isopropylmalate synthase LeuA allosteric (dimerisation)" evidence="4">
    <location>
        <begin position="3"/>
        <end position="105"/>
    </location>
</feature>
<evidence type="ECO:0000256" key="2">
    <source>
        <dbReference type="ARBA" id="ARBA00022679"/>
    </source>
</evidence>
<dbReference type="SMART" id="SM00917">
    <property type="entry name" value="LeuA_dimer"/>
    <property type="match status" value="1"/>
</dbReference>
<reference evidence="5 6" key="1">
    <citation type="submission" date="2019-12" db="EMBL/GenBank/DDBJ databases">
        <title>Full genome sequence of a Bacillus safensis strain isolated from commercially available natto in Indonesia.</title>
        <authorList>
            <person name="Yoshida M."/>
            <person name="Uomi M."/>
            <person name="Waturangi D."/>
            <person name="Ekaputri J.J."/>
            <person name="Setiamarga D.H.E."/>
        </authorList>
    </citation>
    <scope>NUCLEOTIDE SEQUENCE [LARGE SCALE GENOMIC DNA]</scope>
    <source>
        <strain evidence="5 6">IDN1</strain>
    </source>
</reference>
<dbReference type="SUPFAM" id="SSF110921">
    <property type="entry name" value="2-isopropylmalate synthase LeuA, allosteric (dimerisation) domain"/>
    <property type="match status" value="1"/>
</dbReference>
<evidence type="ECO:0000256" key="1">
    <source>
        <dbReference type="ARBA" id="ARBA00022605"/>
    </source>
</evidence>
<evidence type="ECO:0000259" key="4">
    <source>
        <dbReference type="SMART" id="SM00917"/>
    </source>
</evidence>
<dbReference type="Proteomes" id="UP000464658">
    <property type="component" value="Chromosome"/>
</dbReference>
<evidence type="ECO:0000256" key="3">
    <source>
        <dbReference type="ARBA" id="ARBA00023304"/>
    </source>
</evidence>
<dbReference type="InterPro" id="IPR036230">
    <property type="entry name" value="LeuA_allosteric_dom_sf"/>
</dbReference>